<dbReference type="KEGG" id="spsw:Sps_01557"/>
<protein>
    <submittedName>
        <fullName evidence="2">Uncharacterized protein</fullName>
    </submittedName>
</protein>
<keyword evidence="1" id="KW-0472">Membrane</keyword>
<dbReference type="STRING" id="225848.Sps_01557"/>
<feature type="transmembrane region" description="Helical" evidence="1">
    <location>
        <begin position="110"/>
        <end position="128"/>
    </location>
</feature>
<evidence type="ECO:0000313" key="2">
    <source>
        <dbReference type="EMBL" id="AQS36723.1"/>
    </source>
</evidence>
<sequence>MNYYFIAAAILGFLTCIGHFTYGVKQYLNPMLAASFDPVAKAIMHCVFHYVSAFLVLSTLVLAVCGLDLVSYMQGISLVLFVALNFALFAVWQIYFAFFSDINSPFKHLFQWTLFSSISALSLMGIYFT</sequence>
<dbReference type="Proteomes" id="UP000189545">
    <property type="component" value="Chromosome"/>
</dbReference>
<organism evidence="2 3">
    <name type="scientific">Shewanella psychrophila</name>
    <dbReference type="NCBI Taxonomy" id="225848"/>
    <lineage>
        <taxon>Bacteria</taxon>
        <taxon>Pseudomonadati</taxon>
        <taxon>Pseudomonadota</taxon>
        <taxon>Gammaproteobacteria</taxon>
        <taxon>Alteromonadales</taxon>
        <taxon>Shewanellaceae</taxon>
        <taxon>Shewanella</taxon>
    </lineage>
</organism>
<evidence type="ECO:0000313" key="3">
    <source>
        <dbReference type="Proteomes" id="UP000189545"/>
    </source>
</evidence>
<feature type="transmembrane region" description="Helical" evidence="1">
    <location>
        <begin position="47"/>
        <end position="70"/>
    </location>
</feature>
<accession>A0A1S6HMH7</accession>
<gene>
    <name evidence="2" type="ORF">Sps_01557</name>
</gene>
<dbReference type="OrthoDB" id="6270834at2"/>
<dbReference type="RefSeq" id="WP_077755587.1">
    <property type="nucleotide sequence ID" value="NZ_CP014782.1"/>
</dbReference>
<dbReference type="EMBL" id="CP014782">
    <property type="protein sequence ID" value="AQS36723.1"/>
    <property type="molecule type" value="Genomic_DNA"/>
</dbReference>
<dbReference type="AlphaFoldDB" id="A0A1S6HMH7"/>
<keyword evidence="1" id="KW-1133">Transmembrane helix</keyword>
<feature type="transmembrane region" description="Helical" evidence="1">
    <location>
        <begin position="77"/>
        <end position="98"/>
    </location>
</feature>
<keyword evidence="1" id="KW-0812">Transmembrane</keyword>
<name>A0A1S6HMH7_9GAMM</name>
<reference evidence="2 3" key="1">
    <citation type="submission" date="2016-03" db="EMBL/GenBank/DDBJ databases">
        <title>Complete genome sequence of Shewanella psychrophila WP2, a deep sea bacterium isolated from west Pacific sediment.</title>
        <authorList>
            <person name="Xu G."/>
            <person name="Jian H."/>
        </authorList>
    </citation>
    <scope>NUCLEOTIDE SEQUENCE [LARGE SCALE GENOMIC DNA]</scope>
    <source>
        <strain evidence="2 3">WP2</strain>
    </source>
</reference>
<evidence type="ECO:0000256" key="1">
    <source>
        <dbReference type="SAM" id="Phobius"/>
    </source>
</evidence>
<proteinExistence type="predicted"/>
<keyword evidence="3" id="KW-1185">Reference proteome</keyword>